<sequence length="62" mass="7114">MMGRPVSLLDDRDRNALGDRAINTGNINDNCGDKRLGIFFVVNNLERNVLLKTYLINDWICF</sequence>
<reference evidence="1 2" key="1">
    <citation type="submission" date="2016-10" db="EMBL/GenBank/DDBJ databases">
        <authorList>
            <person name="de Groot N.N."/>
        </authorList>
    </citation>
    <scope>NUCLEOTIDE SEQUENCE [LARGE SCALE GENOMIC DNA]</scope>
    <source>
        <strain evidence="1 2">Nm22</strain>
    </source>
</reference>
<evidence type="ECO:0000313" key="1">
    <source>
        <dbReference type="EMBL" id="SEM77750.1"/>
    </source>
</evidence>
<accession>A0A1H8B481</accession>
<dbReference type="AlphaFoldDB" id="A0A1H8B481"/>
<dbReference type="EMBL" id="FOCP01000002">
    <property type="protein sequence ID" value="SEM77750.1"/>
    <property type="molecule type" value="Genomic_DNA"/>
</dbReference>
<dbReference type="Proteomes" id="UP000199459">
    <property type="component" value="Unassembled WGS sequence"/>
</dbReference>
<proteinExistence type="predicted"/>
<organism evidence="1 2">
    <name type="scientific">Nitrosomonas marina</name>
    <dbReference type="NCBI Taxonomy" id="917"/>
    <lineage>
        <taxon>Bacteria</taxon>
        <taxon>Pseudomonadati</taxon>
        <taxon>Pseudomonadota</taxon>
        <taxon>Betaproteobacteria</taxon>
        <taxon>Nitrosomonadales</taxon>
        <taxon>Nitrosomonadaceae</taxon>
        <taxon>Nitrosomonas</taxon>
    </lineage>
</organism>
<gene>
    <name evidence="1" type="ORF">SAMN05216325_102101</name>
</gene>
<name>A0A1H8B481_9PROT</name>
<protein>
    <submittedName>
        <fullName evidence="1">Uncharacterized protein</fullName>
    </submittedName>
</protein>
<evidence type="ECO:0000313" key="2">
    <source>
        <dbReference type="Proteomes" id="UP000199459"/>
    </source>
</evidence>